<accession>A0A4R2KLQ4</accession>
<protein>
    <submittedName>
        <fullName evidence="1">Putative addiction module component (TIGR02574 family)</fullName>
    </submittedName>
</protein>
<dbReference type="EMBL" id="SLWX01000014">
    <property type="protein sequence ID" value="TCO74344.1"/>
    <property type="molecule type" value="Genomic_DNA"/>
</dbReference>
<dbReference type="RefSeq" id="WP_117319049.1">
    <property type="nucleotide sequence ID" value="NZ_QQSW01000018.1"/>
</dbReference>
<organism evidence="1 2">
    <name type="scientific">Chromatocurvus halotolerans</name>
    <dbReference type="NCBI Taxonomy" id="1132028"/>
    <lineage>
        <taxon>Bacteria</taxon>
        <taxon>Pseudomonadati</taxon>
        <taxon>Pseudomonadota</taxon>
        <taxon>Gammaproteobacteria</taxon>
        <taxon>Cellvibrionales</taxon>
        <taxon>Halieaceae</taxon>
        <taxon>Chromatocurvus</taxon>
    </lineage>
</organism>
<dbReference type="InterPro" id="IPR013406">
    <property type="entry name" value="CHP02574_addiction_mod"/>
</dbReference>
<comment type="caution">
    <text evidence="1">The sequence shown here is derived from an EMBL/GenBank/DDBJ whole genome shotgun (WGS) entry which is preliminary data.</text>
</comment>
<reference evidence="1 2" key="1">
    <citation type="submission" date="2019-03" db="EMBL/GenBank/DDBJ databases">
        <title>Genomic Encyclopedia of Type Strains, Phase IV (KMG-IV): sequencing the most valuable type-strain genomes for metagenomic binning, comparative biology and taxonomic classification.</title>
        <authorList>
            <person name="Goeker M."/>
        </authorList>
    </citation>
    <scope>NUCLEOTIDE SEQUENCE [LARGE SCALE GENOMIC DNA]</scope>
    <source>
        <strain evidence="1 2">DSM 23344</strain>
    </source>
</reference>
<dbReference type="AlphaFoldDB" id="A0A4R2KLQ4"/>
<evidence type="ECO:0000313" key="1">
    <source>
        <dbReference type="EMBL" id="TCO74344.1"/>
    </source>
</evidence>
<gene>
    <name evidence="1" type="ORF">EV688_11457</name>
</gene>
<dbReference type="Proteomes" id="UP000294980">
    <property type="component" value="Unassembled WGS sequence"/>
</dbReference>
<dbReference type="Pfam" id="PF09720">
    <property type="entry name" value="Unstab_antitox"/>
    <property type="match status" value="1"/>
</dbReference>
<sequence length="74" mass="8369">MDLENLQDAALNLSKADRLRLLQGLILSLDSPSPEELRTEWLDEAERRMRQLDSGAVKAIPGEDVLERARALVR</sequence>
<keyword evidence="2" id="KW-1185">Reference proteome</keyword>
<proteinExistence type="predicted"/>
<name>A0A4R2KLQ4_9GAMM</name>
<dbReference type="OrthoDB" id="5570388at2"/>
<dbReference type="NCBIfam" id="TIGR02574">
    <property type="entry name" value="stabl_TIGR02574"/>
    <property type="match status" value="1"/>
</dbReference>
<evidence type="ECO:0000313" key="2">
    <source>
        <dbReference type="Proteomes" id="UP000294980"/>
    </source>
</evidence>